<keyword evidence="4" id="KW-1185">Reference proteome</keyword>
<sequence length="233" mass="26227">MHMVADLSVTLERLLENPGQPDQETLTEFETGVRSTKSIPEDPTFKEMRQFVSELCLFLDGQYRCKKARLEPFQKQVVLHSFYFLVSIKSVELADTMFNLFQDLFGLGGMSLANLKTFKQKASVFLIPRRHGKTWIIVAIISLILASMSNVQIGYVAHQKHVAMAVFAEIIETLNRGFDTRCVEINKETSTITFHHPGKQSSSVMCATCFNKNVSIKASIHACHKAINKPGLT</sequence>
<dbReference type="EMBL" id="AF319782">
    <property type="protein sequence ID" value="AAK38232.1"/>
    <property type="molecule type" value="Genomic_DNA"/>
</dbReference>
<dbReference type="KEGG" id="vg:955863"/>
<dbReference type="Gene3D" id="3.40.50.300">
    <property type="entry name" value="P-loop containing nucleotide triphosphate hydrolases"/>
    <property type="match status" value="1"/>
</dbReference>
<evidence type="ECO:0000259" key="2">
    <source>
        <dbReference type="Pfam" id="PF02500"/>
    </source>
</evidence>
<accession>Q993I6</accession>
<dbReference type="InterPro" id="IPR003499">
    <property type="entry name" value="DNA_pack_N"/>
</dbReference>
<dbReference type="Proteomes" id="UP000202809">
    <property type="component" value="Segment"/>
</dbReference>
<protein>
    <submittedName>
        <fullName evidence="3">ORF24</fullName>
    </submittedName>
</protein>
<feature type="transmembrane region" description="Helical" evidence="1">
    <location>
        <begin position="135"/>
        <end position="157"/>
    </location>
</feature>
<evidence type="ECO:0000313" key="3">
    <source>
        <dbReference type="EMBL" id="AAK38232.1"/>
    </source>
</evidence>
<reference evidence="3 4" key="1">
    <citation type="journal article" date="2001" name="Proc. Natl. Acad. Sci. U.S.A.">
        <title>An Epstein-Barr-related herpesvirus from marmoset lymphomas.</title>
        <authorList>
            <person name="Cho Y."/>
            <person name="Ramer J."/>
            <person name="Rivailler P."/>
            <person name="Quink C."/>
            <person name="Garber R.L."/>
            <person name="Beier D.R."/>
            <person name="Wang F."/>
        </authorList>
    </citation>
    <scope>NUCLEOTIDE SEQUENCE [LARGE SCALE GENOMIC DNA]</scope>
    <source>
        <strain evidence="3 4">CJ0149</strain>
    </source>
</reference>
<dbReference type="RefSeq" id="NP_733877.1">
    <property type="nucleotide sequence ID" value="NC_004367.1"/>
</dbReference>
<keyword evidence="1" id="KW-0812">Transmembrane</keyword>
<evidence type="ECO:0000313" key="4">
    <source>
        <dbReference type="Proteomes" id="UP000202809"/>
    </source>
</evidence>
<keyword evidence="1" id="KW-0472">Membrane</keyword>
<evidence type="ECO:0000256" key="1">
    <source>
        <dbReference type="SAM" id="Phobius"/>
    </source>
</evidence>
<reference evidence="3 4" key="2">
    <citation type="journal article" date="2002" name="J. Virol.">
        <title>Complete genomic sequence of an Epstein-Barr virus-related herpesvirus naturally infecting a new world primate: a defining point in the evolution of oncogenic lymphocryptoviruses.</title>
        <authorList>
            <person name="Rivailler P."/>
            <person name="Cho Y.G."/>
            <person name="Wang F."/>
        </authorList>
    </citation>
    <scope>NUCLEOTIDE SEQUENCE [LARGE SCALE GENOMIC DNA]</scope>
    <source>
        <strain evidence="3 4">CJ0149</strain>
    </source>
</reference>
<dbReference type="GO" id="GO:0051276">
    <property type="term" value="P:chromosome organization"/>
    <property type="evidence" value="ECO:0007669"/>
    <property type="project" value="InterPro"/>
</dbReference>
<dbReference type="GeneID" id="955863"/>
<feature type="domain" description="Probable DNA packing protein N-terminal" evidence="2">
    <location>
        <begin position="3"/>
        <end position="217"/>
    </location>
</feature>
<keyword evidence="1" id="KW-1133">Transmembrane helix</keyword>
<dbReference type="OrthoDB" id="16400at10239"/>
<proteinExistence type="predicted"/>
<name>Q993I6_9GAMA</name>
<dbReference type="InterPro" id="IPR027417">
    <property type="entry name" value="P-loop_NTPase"/>
</dbReference>
<organism evidence="3 4">
    <name type="scientific">callitrichine gammaherpesvirus 3</name>
    <name type="common">Marmoset lymphocryptovirus</name>
    <dbReference type="NCBI Taxonomy" id="106331"/>
    <lineage>
        <taxon>Viruses</taxon>
        <taxon>Duplodnaviria</taxon>
        <taxon>Heunggongvirae</taxon>
        <taxon>Peploviricota</taxon>
        <taxon>Herviviricetes</taxon>
        <taxon>Herpesvirales</taxon>
        <taxon>Orthoherpesviridae</taxon>
        <taxon>Gammaherpesvirinae</taxon>
        <taxon>Lymphocryptovirus</taxon>
        <taxon>Lymphocryptovirus callitrichinegamma3</taxon>
    </lineage>
</organism>
<dbReference type="Pfam" id="PF02500">
    <property type="entry name" value="DNA_pack_N"/>
    <property type="match status" value="1"/>
</dbReference>